<keyword evidence="2" id="KW-0812">Transmembrane</keyword>
<feature type="region of interest" description="Disordered" evidence="1">
    <location>
        <begin position="222"/>
        <end position="294"/>
    </location>
</feature>
<dbReference type="AlphaFoldDB" id="A0A7M4F090"/>
<reference evidence="4" key="2">
    <citation type="submission" date="2025-09" db="UniProtKB">
        <authorList>
            <consortium name="Ensembl"/>
        </authorList>
    </citation>
    <scope>IDENTIFICATION</scope>
</reference>
<feature type="compositionally biased region" description="Basic and acidic residues" evidence="1">
    <location>
        <begin position="271"/>
        <end position="286"/>
    </location>
</feature>
<organism evidence="4 5">
    <name type="scientific">Crocodylus porosus</name>
    <name type="common">Saltwater crocodile</name>
    <name type="synonym">Estuarine crocodile</name>
    <dbReference type="NCBI Taxonomy" id="8502"/>
    <lineage>
        <taxon>Eukaryota</taxon>
        <taxon>Metazoa</taxon>
        <taxon>Chordata</taxon>
        <taxon>Craniata</taxon>
        <taxon>Vertebrata</taxon>
        <taxon>Euteleostomi</taxon>
        <taxon>Archelosauria</taxon>
        <taxon>Archosauria</taxon>
        <taxon>Crocodylia</taxon>
        <taxon>Longirostres</taxon>
        <taxon>Crocodylidae</taxon>
        <taxon>Crocodylus</taxon>
    </lineage>
</organism>
<name>A0A7M4F090_CROPO</name>
<dbReference type="GeneTree" id="ENSGT00940000165115"/>
<keyword evidence="2" id="KW-0472">Membrane</keyword>
<dbReference type="InterPro" id="IPR004182">
    <property type="entry name" value="GRAM"/>
</dbReference>
<gene>
    <name evidence="4" type="primary">LOC109320480</name>
</gene>
<keyword evidence="5" id="KW-1185">Reference proteome</keyword>
<dbReference type="PANTHER" id="PTHR46645:SF1">
    <property type="entry name" value="GRAM DOMAIN-CONTAINING PROTEIN"/>
    <property type="match status" value="1"/>
</dbReference>
<reference evidence="4" key="1">
    <citation type="submission" date="2025-08" db="UniProtKB">
        <authorList>
            <consortium name="Ensembl"/>
        </authorList>
    </citation>
    <scope>IDENTIFICATION</scope>
</reference>
<dbReference type="GeneID" id="109320480"/>
<dbReference type="Gene3D" id="2.30.29.30">
    <property type="entry name" value="Pleckstrin-homology domain (PH domain)/Phosphotyrosine-binding domain (PTB)"/>
    <property type="match status" value="1"/>
</dbReference>
<dbReference type="SMART" id="SM00568">
    <property type="entry name" value="GRAM"/>
    <property type="match status" value="1"/>
</dbReference>
<evidence type="ECO:0000259" key="3">
    <source>
        <dbReference type="SMART" id="SM00568"/>
    </source>
</evidence>
<sequence length="366" mass="40615">MELLRARRSELEPGAAGMIKLGVRAGPGISAFPVTSCLANPAVPSGKAKKSKKKVLEQKKWQSLEETRSEVSQPGKHALLARSKTYDPSYSKEPEKDLVLGKQKNSSSSLVKRMVSFHKAFKDIPEEEALLDSFSCAWQKEVPYHGRLYVSQNYICFHCSMLLKDVKVVIPVSSIAIFKKANTALLVPNALSIRTVEGEKFLFVSLRTREATYQLLRSVCKHPEDESRNSSPTATPTIASPEHLLKKPLTSSQSDLEHNPQETDSLLDTPDGPRPKQNRMKEDVGKRSAALSKGGTGVIGQTKVTTSSWWSQLSTLNVVILIYLLLVVILLLSSGYIGLRIVELEQQLTSMGAWPELNLERQYKKT</sequence>
<dbReference type="KEGG" id="cpoo:109320480"/>
<dbReference type="RefSeq" id="XP_019406145.1">
    <property type="nucleotide sequence ID" value="XM_019550600.1"/>
</dbReference>
<dbReference type="Pfam" id="PF02893">
    <property type="entry name" value="GRAM"/>
    <property type="match status" value="1"/>
</dbReference>
<evidence type="ECO:0000313" key="4">
    <source>
        <dbReference type="Ensembl" id="ENSCPRP00005017470.1"/>
    </source>
</evidence>
<dbReference type="InterPro" id="IPR052633">
    <property type="entry name" value="GRAM_domain_protein_2B"/>
</dbReference>
<dbReference type="OrthoDB" id="2162691at2759"/>
<dbReference type="CDD" id="cd13220">
    <property type="entry name" value="PH-GRAM_GRAMDC"/>
    <property type="match status" value="1"/>
</dbReference>
<dbReference type="PANTHER" id="PTHR46645">
    <property type="entry name" value="GRAM DOMAIN-CONTAINING PROTEIN 2B-RELATED"/>
    <property type="match status" value="1"/>
</dbReference>
<dbReference type="Proteomes" id="UP000594220">
    <property type="component" value="Unplaced"/>
</dbReference>
<evidence type="ECO:0000256" key="2">
    <source>
        <dbReference type="SAM" id="Phobius"/>
    </source>
</evidence>
<evidence type="ECO:0000256" key="1">
    <source>
        <dbReference type="SAM" id="MobiDB-lite"/>
    </source>
</evidence>
<accession>A0A7M4F090</accession>
<dbReference type="OMA" id="HYICALQ"/>
<feature type="transmembrane region" description="Helical" evidence="2">
    <location>
        <begin position="309"/>
        <end position="332"/>
    </location>
</feature>
<dbReference type="InterPro" id="IPR011993">
    <property type="entry name" value="PH-like_dom_sf"/>
</dbReference>
<keyword evidence="2" id="KW-1133">Transmembrane helix</keyword>
<proteinExistence type="predicted"/>
<feature type="domain" description="GRAM" evidence="3">
    <location>
        <begin position="115"/>
        <end position="182"/>
    </location>
</feature>
<evidence type="ECO:0000313" key="5">
    <source>
        <dbReference type="Proteomes" id="UP000594220"/>
    </source>
</evidence>
<dbReference type="Ensembl" id="ENSCPRT00005020448.1">
    <property type="protein sequence ID" value="ENSCPRP00005017470.1"/>
    <property type="gene ID" value="ENSCPRG00005012164.1"/>
</dbReference>
<feature type="compositionally biased region" description="Polar residues" evidence="1">
    <location>
        <begin position="229"/>
        <end position="238"/>
    </location>
</feature>
<protein>
    <submittedName>
        <fullName evidence="4">GRAM domain-containing protein 3-like</fullName>
    </submittedName>
</protein>